<dbReference type="EMBL" id="DYXM01000042">
    <property type="protein sequence ID" value="HJE89802.1"/>
    <property type="molecule type" value="Genomic_DNA"/>
</dbReference>
<keyword evidence="3" id="KW-1003">Cell membrane</keyword>
<evidence type="ECO:0000313" key="9">
    <source>
        <dbReference type="EMBL" id="HJE89802.1"/>
    </source>
</evidence>
<dbReference type="PROSITE" id="PS50850">
    <property type="entry name" value="MFS"/>
    <property type="match status" value="1"/>
</dbReference>
<organism evidence="9 10">
    <name type="scientific">Dietzia timorensis</name>
    <dbReference type="NCBI Taxonomy" id="499555"/>
    <lineage>
        <taxon>Bacteria</taxon>
        <taxon>Bacillati</taxon>
        <taxon>Actinomycetota</taxon>
        <taxon>Actinomycetes</taxon>
        <taxon>Mycobacteriales</taxon>
        <taxon>Dietziaceae</taxon>
        <taxon>Dietzia</taxon>
    </lineage>
</organism>
<dbReference type="PANTHER" id="PTHR43045:SF1">
    <property type="entry name" value="SHIKIMATE TRANSPORTER"/>
    <property type="match status" value="1"/>
</dbReference>
<sequence>MTPDTVARPDAGAEHEPQRTPKRAALAAWIGSSLEYYDFAIYGTAAALVLNTLFFPPDAPTSVSVLLAMGTVGVAYIVRPLGALIVGPLGDRMGRRFVLLLTLFMMGGSTFAIGCLPTYESVGMLAPTLLILCRVAQGLSAAGEQASAISMSIEHSPDDRRAYTASWTLQGTQFGTLLATLVFIPFVSLLDDGALHSWGWRIPFWLSAVVVVVAYLIRRRLEEPPSFQESRAVKKELGAASGSGMSPLAETLRFHWRTVLRIMAAAMINTVNMVFTVFSVSFATNGNGLERSTMLWVPVVVNVVALAAIPLAGNLADKIGRKPVFIAGALGPAVVMFPYLWAITTGNWPLIFLFG</sequence>
<dbReference type="InterPro" id="IPR005829">
    <property type="entry name" value="Sugar_transporter_CS"/>
</dbReference>
<dbReference type="InterPro" id="IPR020846">
    <property type="entry name" value="MFS_dom"/>
</dbReference>
<protein>
    <submittedName>
        <fullName evidence="9">MFS transporter</fullName>
    </submittedName>
</protein>
<feature type="domain" description="Major facilitator superfamily (MFS) profile" evidence="8">
    <location>
        <begin position="24"/>
        <end position="355"/>
    </location>
</feature>
<feature type="transmembrane region" description="Helical" evidence="7">
    <location>
        <begin position="198"/>
        <end position="217"/>
    </location>
</feature>
<feature type="transmembrane region" description="Helical" evidence="7">
    <location>
        <begin position="98"/>
        <end position="119"/>
    </location>
</feature>
<dbReference type="SUPFAM" id="SSF103473">
    <property type="entry name" value="MFS general substrate transporter"/>
    <property type="match status" value="1"/>
</dbReference>
<evidence type="ECO:0000259" key="8">
    <source>
        <dbReference type="PROSITE" id="PS50850"/>
    </source>
</evidence>
<dbReference type="PANTHER" id="PTHR43045">
    <property type="entry name" value="SHIKIMATE TRANSPORTER"/>
    <property type="match status" value="1"/>
</dbReference>
<accession>A0A921F149</accession>
<evidence type="ECO:0000313" key="10">
    <source>
        <dbReference type="Proteomes" id="UP000776650"/>
    </source>
</evidence>
<keyword evidence="4 7" id="KW-0812">Transmembrane</keyword>
<dbReference type="InterPro" id="IPR011701">
    <property type="entry name" value="MFS"/>
</dbReference>
<keyword evidence="5 7" id="KW-1133">Transmembrane helix</keyword>
<evidence type="ECO:0000256" key="3">
    <source>
        <dbReference type="ARBA" id="ARBA00022475"/>
    </source>
</evidence>
<evidence type="ECO:0000256" key="5">
    <source>
        <dbReference type="ARBA" id="ARBA00022989"/>
    </source>
</evidence>
<reference evidence="9" key="1">
    <citation type="journal article" date="2021" name="PeerJ">
        <title>Extensive microbial diversity within the chicken gut microbiome revealed by metagenomics and culture.</title>
        <authorList>
            <person name="Gilroy R."/>
            <person name="Ravi A."/>
            <person name="Getino M."/>
            <person name="Pursley I."/>
            <person name="Horton D.L."/>
            <person name="Alikhan N.F."/>
            <person name="Baker D."/>
            <person name="Gharbi K."/>
            <person name="Hall N."/>
            <person name="Watson M."/>
            <person name="Adriaenssens E.M."/>
            <person name="Foster-Nyarko E."/>
            <person name="Jarju S."/>
            <person name="Secka A."/>
            <person name="Antonio M."/>
            <person name="Oren A."/>
            <person name="Chaudhuri R.R."/>
            <person name="La Ragione R."/>
            <person name="Hildebrand F."/>
            <person name="Pallen M.J."/>
        </authorList>
    </citation>
    <scope>NUCLEOTIDE SEQUENCE</scope>
    <source>
        <strain evidence="9">ChiGjej1B1-18357</strain>
    </source>
</reference>
<dbReference type="GO" id="GO:0005886">
    <property type="term" value="C:plasma membrane"/>
    <property type="evidence" value="ECO:0007669"/>
    <property type="project" value="UniProtKB-SubCell"/>
</dbReference>
<comment type="subcellular location">
    <subcellularLocation>
        <location evidence="1">Cell membrane</location>
        <topology evidence="1">Multi-pass membrane protein</topology>
    </subcellularLocation>
</comment>
<feature type="transmembrane region" description="Helical" evidence="7">
    <location>
        <begin position="63"/>
        <end position="86"/>
    </location>
</feature>
<keyword evidence="6 7" id="KW-0472">Membrane</keyword>
<evidence type="ECO:0000256" key="6">
    <source>
        <dbReference type="ARBA" id="ARBA00023136"/>
    </source>
</evidence>
<dbReference type="Pfam" id="PF07690">
    <property type="entry name" value="MFS_1"/>
    <property type="match status" value="1"/>
</dbReference>
<dbReference type="RefSeq" id="WP_303910574.1">
    <property type="nucleotide sequence ID" value="NZ_DYXM01000042.1"/>
</dbReference>
<keyword evidence="2" id="KW-0813">Transport</keyword>
<proteinExistence type="predicted"/>
<evidence type="ECO:0000256" key="1">
    <source>
        <dbReference type="ARBA" id="ARBA00004651"/>
    </source>
</evidence>
<evidence type="ECO:0000256" key="2">
    <source>
        <dbReference type="ARBA" id="ARBA00022448"/>
    </source>
</evidence>
<dbReference type="Proteomes" id="UP000776650">
    <property type="component" value="Unassembled WGS sequence"/>
</dbReference>
<gene>
    <name evidence="9" type="ORF">K8V11_02170</name>
</gene>
<dbReference type="AlphaFoldDB" id="A0A921F149"/>
<dbReference type="GO" id="GO:0022857">
    <property type="term" value="F:transmembrane transporter activity"/>
    <property type="evidence" value="ECO:0007669"/>
    <property type="project" value="InterPro"/>
</dbReference>
<reference evidence="9" key="2">
    <citation type="submission" date="2021-09" db="EMBL/GenBank/DDBJ databases">
        <authorList>
            <person name="Gilroy R."/>
        </authorList>
    </citation>
    <scope>NUCLEOTIDE SEQUENCE</scope>
    <source>
        <strain evidence="9">ChiGjej1B1-18357</strain>
    </source>
</reference>
<feature type="non-terminal residue" evidence="9">
    <location>
        <position position="355"/>
    </location>
</feature>
<feature type="transmembrane region" description="Helical" evidence="7">
    <location>
        <begin position="295"/>
        <end position="312"/>
    </location>
</feature>
<comment type="caution">
    <text evidence="9">The sequence shown here is derived from an EMBL/GenBank/DDBJ whole genome shotgun (WGS) entry which is preliminary data.</text>
</comment>
<evidence type="ECO:0000256" key="4">
    <source>
        <dbReference type="ARBA" id="ARBA00022692"/>
    </source>
</evidence>
<evidence type="ECO:0000256" key="7">
    <source>
        <dbReference type="SAM" id="Phobius"/>
    </source>
</evidence>
<feature type="transmembrane region" description="Helical" evidence="7">
    <location>
        <begin position="324"/>
        <end position="343"/>
    </location>
</feature>
<dbReference type="Gene3D" id="1.20.1250.20">
    <property type="entry name" value="MFS general substrate transporter like domains"/>
    <property type="match status" value="2"/>
</dbReference>
<name>A0A921F149_9ACTN</name>
<feature type="transmembrane region" description="Helical" evidence="7">
    <location>
        <begin position="262"/>
        <end position="283"/>
    </location>
</feature>
<dbReference type="InterPro" id="IPR036259">
    <property type="entry name" value="MFS_trans_sf"/>
</dbReference>
<dbReference type="PROSITE" id="PS00216">
    <property type="entry name" value="SUGAR_TRANSPORT_1"/>
    <property type="match status" value="1"/>
</dbReference>